<dbReference type="SMART" id="SM00387">
    <property type="entry name" value="HATPase_c"/>
    <property type="match status" value="1"/>
</dbReference>
<dbReference type="PROSITE" id="PS50109">
    <property type="entry name" value="HIS_KIN"/>
    <property type="match status" value="1"/>
</dbReference>
<dbReference type="InterPro" id="IPR035965">
    <property type="entry name" value="PAS-like_dom_sf"/>
</dbReference>
<dbReference type="RefSeq" id="WP_290357316.1">
    <property type="nucleotide sequence ID" value="NZ_JAUHHC010000001.1"/>
</dbReference>
<organism evidence="10 11">
    <name type="scientific">Roseateles violae</name>
    <dbReference type="NCBI Taxonomy" id="3058042"/>
    <lineage>
        <taxon>Bacteria</taxon>
        <taxon>Pseudomonadati</taxon>
        <taxon>Pseudomonadota</taxon>
        <taxon>Betaproteobacteria</taxon>
        <taxon>Burkholderiales</taxon>
        <taxon>Sphaerotilaceae</taxon>
        <taxon>Roseateles</taxon>
    </lineage>
</organism>
<comment type="catalytic activity">
    <reaction evidence="1">
        <text>ATP + protein L-histidine = ADP + protein N-phospho-L-histidine.</text>
        <dbReference type="EC" id="2.7.13.3"/>
    </reaction>
</comment>
<dbReference type="CDD" id="cd00130">
    <property type="entry name" value="PAS"/>
    <property type="match status" value="2"/>
</dbReference>
<dbReference type="SMART" id="SM00448">
    <property type="entry name" value="REC"/>
    <property type="match status" value="1"/>
</dbReference>
<dbReference type="Gene3D" id="1.10.287.130">
    <property type="match status" value="1"/>
</dbReference>
<dbReference type="InterPro" id="IPR004358">
    <property type="entry name" value="Sig_transdc_His_kin-like_C"/>
</dbReference>
<dbReference type="InterPro" id="IPR003594">
    <property type="entry name" value="HATPase_dom"/>
</dbReference>
<evidence type="ECO:0000256" key="3">
    <source>
        <dbReference type="ARBA" id="ARBA00022553"/>
    </source>
</evidence>
<accession>A0ABT8DM48</accession>
<evidence type="ECO:0000259" key="8">
    <source>
        <dbReference type="PROSITE" id="PS50110"/>
    </source>
</evidence>
<dbReference type="NCBIfam" id="TIGR00229">
    <property type="entry name" value="sensory_box"/>
    <property type="match status" value="1"/>
</dbReference>
<dbReference type="PROSITE" id="PS50110">
    <property type="entry name" value="RESPONSE_REGULATORY"/>
    <property type="match status" value="1"/>
</dbReference>
<sequence length="867" mass="96923">MSDLEDFWRLAPQPALRVWAGAPLRCEANAAARDWALHQGLDEAGLGGRWQALAADCLAPGEPPNRQLGPDGPWIEGRLLRVTDGALLWWQIDSSLAATLRAAGVTAWRIDASNQMLSIDPDAAPAISVEPGSRSVPLEEVRERIHLEDRQPSFEAMRRALKSNQIVDVVARYLQRDNSWLPLLTRRVAVRDAEGRLQGLAGISLDISQLVREREDLLRLHERMGSVAEALGLGLWNRDEPSGRIEWNAQMFRIHQRDPAEGAPALDEWLNRHVHPLDRLRVGEELAEADRLVTPVHQTEFRVLLPDGGTRWTYSWARRELRDGRAVAFGLHLDVTERHGKEFELQQERERALYSLSAAGVGVWRRIDAQQTFWSEAMYRLRGLDPADPRSPHELGSLCIHPDDRAELERVTEQHQRDGLPYECEFRVVWPDGSLRWLVTRGKAVHDANGQLQYMAGVNVDVTERHHAEALALEGKRLEQLKRTQSEFLARVSHELRTPMNAVLGFAQLMAVDGRDPLSPRQAERVARIEAAGRHLLALIDDVLDLARIDVDEQPLAADPVELDDLARETMDWVAAMAAEAGIGLRLQRPHLHGRVRADRRRMGQIAINLLTNAIKYNRAGGWVEVGTARRGADESEQWALVVRDSGRGLHPEQKKRIFEPFNRLGAELEGIAGTGIGLAIVRQLTERMGGQIELDSEPGVGSEFRIWLPADTEATRPAPLDELDALPTQQRWADGRRGAAGSRLRLLCVEDNPVNQLLVMELLALRPEVELRCAGTGQDGIEQALEFLPDVVLLDMQLPDLHGSAVLDALRHRPVLAHCRFIALSANALPSDIEAARASGFDDYWTKPINVAHFLAGIDALLEKVR</sequence>
<keyword evidence="4" id="KW-0808">Transferase</keyword>
<dbReference type="SMART" id="SM00086">
    <property type="entry name" value="PAC"/>
    <property type="match status" value="3"/>
</dbReference>
<evidence type="ECO:0000256" key="5">
    <source>
        <dbReference type="ARBA" id="ARBA00022777"/>
    </source>
</evidence>
<dbReference type="PANTHER" id="PTHR43047">
    <property type="entry name" value="TWO-COMPONENT HISTIDINE PROTEIN KINASE"/>
    <property type="match status" value="1"/>
</dbReference>
<dbReference type="InterPro" id="IPR001610">
    <property type="entry name" value="PAC"/>
</dbReference>
<dbReference type="InterPro" id="IPR036890">
    <property type="entry name" value="HATPase_C_sf"/>
</dbReference>
<keyword evidence="3 6" id="KW-0597">Phosphoprotein</keyword>
<dbReference type="Gene3D" id="3.40.50.2300">
    <property type="match status" value="1"/>
</dbReference>
<dbReference type="CDD" id="cd00082">
    <property type="entry name" value="HisKA"/>
    <property type="match status" value="1"/>
</dbReference>
<dbReference type="SMART" id="SM00388">
    <property type="entry name" value="HisKA"/>
    <property type="match status" value="1"/>
</dbReference>
<dbReference type="Pfam" id="PF00072">
    <property type="entry name" value="Response_reg"/>
    <property type="match status" value="1"/>
</dbReference>
<dbReference type="Gene3D" id="2.10.70.100">
    <property type="match status" value="1"/>
</dbReference>
<keyword evidence="11" id="KW-1185">Reference proteome</keyword>
<dbReference type="InterPro" id="IPR000700">
    <property type="entry name" value="PAS-assoc_C"/>
</dbReference>
<evidence type="ECO:0000259" key="9">
    <source>
        <dbReference type="PROSITE" id="PS50113"/>
    </source>
</evidence>
<gene>
    <name evidence="10" type="ORF">QWJ38_01755</name>
</gene>
<dbReference type="Gene3D" id="3.30.565.10">
    <property type="entry name" value="Histidine kinase-like ATPase, C-terminal domain"/>
    <property type="match status" value="1"/>
</dbReference>
<name>A0ABT8DM48_9BURK</name>
<proteinExistence type="predicted"/>
<dbReference type="SUPFAM" id="SSF47384">
    <property type="entry name" value="Homodimeric domain of signal transducing histidine kinase"/>
    <property type="match status" value="1"/>
</dbReference>
<dbReference type="Pfam" id="PF00512">
    <property type="entry name" value="HisKA"/>
    <property type="match status" value="1"/>
</dbReference>
<dbReference type="InterPro" id="IPR003661">
    <property type="entry name" value="HisK_dim/P_dom"/>
</dbReference>
<dbReference type="SUPFAM" id="SSF55785">
    <property type="entry name" value="PYP-like sensor domain (PAS domain)"/>
    <property type="match status" value="3"/>
</dbReference>
<dbReference type="SMART" id="SM00091">
    <property type="entry name" value="PAS"/>
    <property type="match status" value="3"/>
</dbReference>
<evidence type="ECO:0000259" key="7">
    <source>
        <dbReference type="PROSITE" id="PS50109"/>
    </source>
</evidence>
<dbReference type="Proteomes" id="UP001228044">
    <property type="component" value="Unassembled WGS sequence"/>
</dbReference>
<evidence type="ECO:0000256" key="6">
    <source>
        <dbReference type="PROSITE-ProRule" id="PRU00169"/>
    </source>
</evidence>
<dbReference type="InterPro" id="IPR001789">
    <property type="entry name" value="Sig_transdc_resp-reg_receiver"/>
</dbReference>
<dbReference type="InterPro" id="IPR000014">
    <property type="entry name" value="PAS"/>
</dbReference>
<protein>
    <recommendedName>
        <fullName evidence="2">histidine kinase</fullName>
        <ecNumber evidence="2">2.7.13.3</ecNumber>
    </recommendedName>
</protein>
<dbReference type="SUPFAM" id="SSF52172">
    <property type="entry name" value="CheY-like"/>
    <property type="match status" value="1"/>
</dbReference>
<dbReference type="SUPFAM" id="SSF55874">
    <property type="entry name" value="ATPase domain of HSP90 chaperone/DNA topoisomerase II/histidine kinase"/>
    <property type="match status" value="1"/>
</dbReference>
<dbReference type="InterPro" id="IPR036097">
    <property type="entry name" value="HisK_dim/P_sf"/>
</dbReference>
<dbReference type="PROSITE" id="PS50113">
    <property type="entry name" value="PAC"/>
    <property type="match status" value="3"/>
</dbReference>
<keyword evidence="5" id="KW-0418">Kinase</keyword>
<dbReference type="Pfam" id="PF08447">
    <property type="entry name" value="PAS_3"/>
    <property type="match status" value="2"/>
</dbReference>
<reference evidence="10 11" key="1">
    <citation type="submission" date="2023-06" db="EMBL/GenBank/DDBJ databases">
        <title>Pelomonas sp. PFR6 16S ribosomal RNA gene Genome sequencing and assembly.</title>
        <authorList>
            <person name="Woo H."/>
        </authorList>
    </citation>
    <scope>NUCLEOTIDE SEQUENCE [LARGE SCALE GENOMIC DNA]</scope>
    <source>
        <strain evidence="10 11">PFR6</strain>
    </source>
</reference>
<dbReference type="InterPro" id="IPR011006">
    <property type="entry name" value="CheY-like_superfamily"/>
</dbReference>
<feature type="domain" description="PAC" evidence="9">
    <location>
        <begin position="422"/>
        <end position="474"/>
    </location>
</feature>
<dbReference type="Gene3D" id="3.30.450.20">
    <property type="entry name" value="PAS domain"/>
    <property type="match status" value="3"/>
</dbReference>
<dbReference type="EMBL" id="JAUHHC010000001">
    <property type="protein sequence ID" value="MDN3918993.1"/>
    <property type="molecule type" value="Genomic_DNA"/>
</dbReference>
<dbReference type="PRINTS" id="PR00344">
    <property type="entry name" value="BCTRLSENSOR"/>
</dbReference>
<evidence type="ECO:0000256" key="4">
    <source>
        <dbReference type="ARBA" id="ARBA00022679"/>
    </source>
</evidence>
<feature type="domain" description="Histidine kinase" evidence="7">
    <location>
        <begin position="491"/>
        <end position="713"/>
    </location>
</feature>
<feature type="domain" description="PAC" evidence="9">
    <location>
        <begin position="297"/>
        <end position="347"/>
    </location>
</feature>
<dbReference type="PANTHER" id="PTHR43047:SF72">
    <property type="entry name" value="OSMOSENSING HISTIDINE PROTEIN KINASE SLN1"/>
    <property type="match status" value="1"/>
</dbReference>
<evidence type="ECO:0000313" key="11">
    <source>
        <dbReference type="Proteomes" id="UP001228044"/>
    </source>
</evidence>
<evidence type="ECO:0000256" key="1">
    <source>
        <dbReference type="ARBA" id="ARBA00000085"/>
    </source>
</evidence>
<comment type="caution">
    <text evidence="10">The sequence shown here is derived from an EMBL/GenBank/DDBJ whole genome shotgun (WGS) entry which is preliminary data.</text>
</comment>
<evidence type="ECO:0000256" key="2">
    <source>
        <dbReference type="ARBA" id="ARBA00012438"/>
    </source>
</evidence>
<evidence type="ECO:0000313" key="10">
    <source>
        <dbReference type="EMBL" id="MDN3918993.1"/>
    </source>
</evidence>
<dbReference type="Pfam" id="PF02518">
    <property type="entry name" value="HATPase_c"/>
    <property type="match status" value="1"/>
</dbReference>
<feature type="domain" description="PAC" evidence="9">
    <location>
        <begin position="167"/>
        <end position="219"/>
    </location>
</feature>
<feature type="modified residue" description="4-aspartylphosphate" evidence="6">
    <location>
        <position position="796"/>
    </location>
</feature>
<dbReference type="EC" id="2.7.13.3" evidence="2"/>
<dbReference type="InterPro" id="IPR005467">
    <property type="entry name" value="His_kinase_dom"/>
</dbReference>
<dbReference type="InterPro" id="IPR013655">
    <property type="entry name" value="PAS_fold_3"/>
</dbReference>
<feature type="domain" description="Response regulatory" evidence="8">
    <location>
        <begin position="746"/>
        <end position="863"/>
    </location>
</feature>